<protein>
    <submittedName>
        <fullName evidence="2">Uncharacterized protein</fullName>
    </submittedName>
</protein>
<dbReference type="AlphaFoldDB" id="A0A9J5XE16"/>
<comment type="caution">
    <text evidence="2">The sequence shown here is derived from an EMBL/GenBank/DDBJ whole genome shotgun (WGS) entry which is preliminary data.</text>
</comment>
<organism evidence="2 3">
    <name type="scientific">Solanum commersonii</name>
    <name type="common">Commerson's wild potato</name>
    <name type="synonym">Commerson's nightshade</name>
    <dbReference type="NCBI Taxonomy" id="4109"/>
    <lineage>
        <taxon>Eukaryota</taxon>
        <taxon>Viridiplantae</taxon>
        <taxon>Streptophyta</taxon>
        <taxon>Embryophyta</taxon>
        <taxon>Tracheophyta</taxon>
        <taxon>Spermatophyta</taxon>
        <taxon>Magnoliopsida</taxon>
        <taxon>eudicotyledons</taxon>
        <taxon>Gunneridae</taxon>
        <taxon>Pentapetalae</taxon>
        <taxon>asterids</taxon>
        <taxon>lamiids</taxon>
        <taxon>Solanales</taxon>
        <taxon>Solanaceae</taxon>
        <taxon>Solanoideae</taxon>
        <taxon>Solaneae</taxon>
        <taxon>Solanum</taxon>
    </lineage>
</organism>
<accession>A0A9J5XE16</accession>
<gene>
    <name evidence="2" type="ORF">H5410_046372</name>
</gene>
<evidence type="ECO:0000313" key="2">
    <source>
        <dbReference type="EMBL" id="KAG5585938.1"/>
    </source>
</evidence>
<proteinExistence type="predicted"/>
<keyword evidence="3" id="KW-1185">Reference proteome</keyword>
<reference evidence="2 3" key="1">
    <citation type="submission" date="2020-09" db="EMBL/GenBank/DDBJ databases">
        <title>De no assembly of potato wild relative species, Solanum commersonii.</title>
        <authorList>
            <person name="Cho K."/>
        </authorList>
    </citation>
    <scope>NUCLEOTIDE SEQUENCE [LARGE SCALE GENOMIC DNA]</scope>
    <source>
        <strain evidence="2">LZ3.2</strain>
        <tissue evidence="2">Leaf</tissue>
    </source>
</reference>
<evidence type="ECO:0000256" key="1">
    <source>
        <dbReference type="SAM" id="MobiDB-lite"/>
    </source>
</evidence>
<feature type="compositionally biased region" description="Polar residues" evidence="1">
    <location>
        <begin position="75"/>
        <end position="85"/>
    </location>
</feature>
<feature type="region of interest" description="Disordered" evidence="1">
    <location>
        <begin position="44"/>
        <end position="85"/>
    </location>
</feature>
<dbReference type="EMBL" id="JACXVP010000009">
    <property type="protein sequence ID" value="KAG5585938.1"/>
    <property type="molecule type" value="Genomic_DNA"/>
</dbReference>
<dbReference type="Proteomes" id="UP000824120">
    <property type="component" value="Chromosome 9"/>
</dbReference>
<feature type="compositionally biased region" description="Low complexity" evidence="1">
    <location>
        <begin position="53"/>
        <end position="70"/>
    </location>
</feature>
<name>A0A9J5XE16_SOLCO</name>
<evidence type="ECO:0000313" key="3">
    <source>
        <dbReference type="Proteomes" id="UP000824120"/>
    </source>
</evidence>
<sequence length="85" mass="8757">MIIDQEMAIKKIEGNYLKDEAKNKKTVLVDISPVLDTDALPAEAPLSTPALGPSSISSTTPFMTPSSSTAPLPPRSSTGTATAAA</sequence>